<accession>A0A1K1RYR0</accession>
<evidence type="ECO:0000313" key="1">
    <source>
        <dbReference type="EMBL" id="SFW77217.1"/>
    </source>
</evidence>
<reference evidence="1 2" key="1">
    <citation type="submission" date="2016-11" db="EMBL/GenBank/DDBJ databases">
        <authorList>
            <person name="Jaros S."/>
            <person name="Januszkiewicz K."/>
            <person name="Wedrychowicz H."/>
        </authorList>
    </citation>
    <scope>NUCLEOTIDE SEQUENCE [LARGE SCALE GENOMIC DNA]</scope>
    <source>
        <strain evidence="1 2">DSM 784</strain>
    </source>
</reference>
<dbReference type="EMBL" id="FPIZ01000015">
    <property type="protein sequence ID" value="SFW77217.1"/>
    <property type="molecule type" value="Genomic_DNA"/>
</dbReference>
<gene>
    <name evidence="1" type="ORF">SAMN05661012_04485</name>
</gene>
<dbReference type="AlphaFoldDB" id="A0A1K1RYR0"/>
<name>A0A1K1RYR0_9BACT</name>
<organism evidence="1 2">
    <name type="scientific">Chitinophaga sancti</name>
    <dbReference type="NCBI Taxonomy" id="1004"/>
    <lineage>
        <taxon>Bacteria</taxon>
        <taxon>Pseudomonadati</taxon>
        <taxon>Bacteroidota</taxon>
        <taxon>Chitinophagia</taxon>
        <taxon>Chitinophagales</taxon>
        <taxon>Chitinophagaceae</taxon>
        <taxon>Chitinophaga</taxon>
    </lineage>
</organism>
<evidence type="ECO:0000313" key="2">
    <source>
        <dbReference type="Proteomes" id="UP000183788"/>
    </source>
</evidence>
<dbReference type="Proteomes" id="UP000183788">
    <property type="component" value="Unassembled WGS sequence"/>
</dbReference>
<sequence length="380" mass="43825">MYFTAISFPMIDITSFETLDKAISLAGGEPTVLEALWDGNTTGWYLYLNLHVTIKRLFFSKKEIRYIGKISLGGDIRLFNKIVPPWPEAELAKEWGKMANEKYGLIFYFPSDKEPDSNCPRWEQRHWGIQCADCAKIIIPTDSPYLPKDICYNCYLTREFNNKIKNAEPNDNGVNLYMVKDEEYIYLGYSSSLDGFPIAPFITEIVQARREKRLVDIVTLEERDISIIKEKIEQALDQKVAVYKSAEFSPDFPQNFKRNIKRLTVEYKGNRYELIEQLCKEHSKIGSLVRALETVDNAISGDYCFNFYFKNGFNHRDDAVLRFVNFVSNGSTSISAIVQRYNGILNETEVRDTITKMEEVGCLTIEGEIVQTTDITRKLL</sequence>
<dbReference type="STRING" id="1004.SAMN05661012_04485"/>
<proteinExistence type="predicted"/>
<protein>
    <submittedName>
        <fullName evidence="1">Uncharacterized protein</fullName>
    </submittedName>
</protein>